<dbReference type="Pfam" id="PF11185">
    <property type="entry name" value="DUF2971"/>
    <property type="match status" value="1"/>
</dbReference>
<proteinExistence type="predicted"/>
<keyword evidence="2" id="KW-1185">Reference proteome</keyword>
<name>A0ABS3KIJ6_9PROT</name>
<dbReference type="Proteomes" id="UP001518990">
    <property type="component" value="Unassembled WGS sequence"/>
</dbReference>
<gene>
    <name evidence="1" type="ORF">IAI60_22070</name>
</gene>
<evidence type="ECO:0000313" key="1">
    <source>
        <dbReference type="EMBL" id="MBO1077284.1"/>
    </source>
</evidence>
<dbReference type="RefSeq" id="WP_207451369.1">
    <property type="nucleotide sequence ID" value="NZ_JACTNF010000058.1"/>
</dbReference>
<sequence length="342" mass="38635">MKDKLKQDDSVIPLTTAYKDAIDPQPQYEQGLTPSEMEAHVAVTQAFLGHTKDRADEARNSGTRFVHYTSAAVAFNILFNRQIWMRNAIAMNDYSEVSYGECCMDQHNKNGHGDRLSKVLDPIYPGLFEEVLKKHLEDRPKTRTSTFMTCVSEHDDSEDNLGRLSMWRAYGGDNGVALVFNNGILMHSLDDPLLAIGIPVLYSTPDQFADNFGRMVDQVACVADKIHLVPRRMVSGLLRNTLRLSLLAAKHPGFHEEREWRIVLQPDEEQEGRLEQSTENIGGVPQVVWKLSFRDLSSLNRIIIGPTKFPGTIRDAFVHLLRERGHSDPESIVAVSDIPLRR</sequence>
<protein>
    <submittedName>
        <fullName evidence="1">DUF2971 domain-containing protein</fullName>
    </submittedName>
</protein>
<comment type="caution">
    <text evidence="1">The sequence shown here is derived from an EMBL/GenBank/DDBJ whole genome shotgun (WGS) entry which is preliminary data.</text>
</comment>
<dbReference type="InterPro" id="IPR021352">
    <property type="entry name" value="DUF2971"/>
</dbReference>
<accession>A0ABS3KIJ6</accession>
<dbReference type="EMBL" id="JACTNF010000058">
    <property type="protein sequence ID" value="MBO1077284.1"/>
    <property type="molecule type" value="Genomic_DNA"/>
</dbReference>
<reference evidence="1 2" key="1">
    <citation type="submission" date="2020-09" db="EMBL/GenBank/DDBJ databases">
        <title>Roseomonas.</title>
        <authorList>
            <person name="Zhu W."/>
        </authorList>
    </citation>
    <scope>NUCLEOTIDE SEQUENCE [LARGE SCALE GENOMIC DNA]</scope>
    <source>
        <strain evidence="1 2">1311</strain>
    </source>
</reference>
<organism evidence="1 2">
    <name type="scientific">Roseomonas marmotae</name>
    <dbReference type="NCBI Taxonomy" id="2768161"/>
    <lineage>
        <taxon>Bacteria</taxon>
        <taxon>Pseudomonadati</taxon>
        <taxon>Pseudomonadota</taxon>
        <taxon>Alphaproteobacteria</taxon>
        <taxon>Acetobacterales</taxon>
        <taxon>Roseomonadaceae</taxon>
        <taxon>Roseomonas</taxon>
    </lineage>
</organism>
<evidence type="ECO:0000313" key="2">
    <source>
        <dbReference type="Proteomes" id="UP001518990"/>
    </source>
</evidence>